<dbReference type="Pfam" id="PF12728">
    <property type="entry name" value="HTH_17"/>
    <property type="match status" value="1"/>
</dbReference>
<dbReference type="AlphaFoldDB" id="A0A9Q9HL98"/>
<feature type="domain" description="Helix-turn-helix" evidence="1">
    <location>
        <begin position="2"/>
        <end position="51"/>
    </location>
</feature>
<dbReference type="InterPro" id="IPR041657">
    <property type="entry name" value="HTH_17"/>
</dbReference>
<dbReference type="RefSeq" id="WP_259972125.1">
    <property type="nucleotide sequence ID" value="NZ_CP081070.1"/>
</dbReference>
<dbReference type="KEGG" id="lcae:K3721_05525"/>
<name>A0A9Q9HL98_LEICA</name>
<organism evidence="2 3">
    <name type="scientific">Leisingera caerulea</name>
    <name type="common">Phaeobacter caeruleus</name>
    <dbReference type="NCBI Taxonomy" id="506591"/>
    <lineage>
        <taxon>Bacteria</taxon>
        <taxon>Pseudomonadati</taxon>
        <taxon>Pseudomonadota</taxon>
        <taxon>Alphaproteobacteria</taxon>
        <taxon>Rhodobacterales</taxon>
        <taxon>Roseobacteraceae</taxon>
        <taxon>Leisingera</taxon>
    </lineage>
</organism>
<reference evidence="2" key="1">
    <citation type="submission" date="2021-08" db="EMBL/GenBank/DDBJ databases">
        <authorList>
            <person name="Nwanade C."/>
            <person name="Wang M."/>
            <person name="Masoudi A."/>
            <person name="Yu Z."/>
            <person name="Liu J."/>
        </authorList>
    </citation>
    <scope>NUCLEOTIDE SEQUENCE</scope>
    <source>
        <strain evidence="2">S122</strain>
    </source>
</reference>
<protein>
    <submittedName>
        <fullName evidence="2">Helix-turn-helix domain-containing protein</fullName>
    </submittedName>
</protein>
<dbReference type="SUPFAM" id="SSF46955">
    <property type="entry name" value="Putative DNA-binding domain"/>
    <property type="match status" value="1"/>
</dbReference>
<gene>
    <name evidence="2" type="ORF">K3721_05525</name>
</gene>
<dbReference type="InterPro" id="IPR036388">
    <property type="entry name" value="WH-like_DNA-bd_sf"/>
</dbReference>
<proteinExistence type="predicted"/>
<dbReference type="EMBL" id="CP081070">
    <property type="protein sequence ID" value="UWQ54994.1"/>
    <property type="molecule type" value="Genomic_DNA"/>
</dbReference>
<evidence type="ECO:0000313" key="3">
    <source>
        <dbReference type="Proteomes" id="UP001058713"/>
    </source>
</evidence>
<dbReference type="Proteomes" id="UP001058713">
    <property type="component" value="Chromosome"/>
</dbReference>
<sequence length="61" mass="7372">MYLSDKQLAERFNVSRQTIWRWARTETFPPTYRFSAGCVRWRTADIESWERGREIFGGIEI</sequence>
<evidence type="ECO:0000259" key="1">
    <source>
        <dbReference type="Pfam" id="PF12728"/>
    </source>
</evidence>
<evidence type="ECO:0000313" key="2">
    <source>
        <dbReference type="EMBL" id="UWQ54994.1"/>
    </source>
</evidence>
<dbReference type="InterPro" id="IPR009061">
    <property type="entry name" value="DNA-bd_dom_put_sf"/>
</dbReference>
<dbReference type="Gene3D" id="1.10.10.10">
    <property type="entry name" value="Winged helix-like DNA-binding domain superfamily/Winged helix DNA-binding domain"/>
    <property type="match status" value="1"/>
</dbReference>
<accession>A0A9Q9HL98</accession>